<dbReference type="EC" id="2.7.11.1" evidence="4"/>
<feature type="binding site" evidence="20">
    <location>
        <position position="375"/>
    </location>
    <ligand>
        <name>ATP</name>
        <dbReference type="ChEBI" id="CHEBI:30616"/>
    </ligand>
</feature>
<dbReference type="EnsemblPlants" id="ONIVA07G00800.1">
    <property type="protein sequence ID" value="ONIVA07G00800.1"/>
    <property type="gene ID" value="ONIVA07G00800"/>
</dbReference>
<dbReference type="Pfam" id="PF00069">
    <property type="entry name" value="Pkinase"/>
    <property type="match status" value="3"/>
</dbReference>
<comment type="catalytic activity">
    <reaction evidence="19">
        <text>L-seryl-[protein] + ATP = O-phospho-L-seryl-[protein] + ADP + H(+)</text>
        <dbReference type="Rhea" id="RHEA:17989"/>
        <dbReference type="Rhea" id="RHEA-COMP:9863"/>
        <dbReference type="Rhea" id="RHEA-COMP:11604"/>
        <dbReference type="ChEBI" id="CHEBI:15378"/>
        <dbReference type="ChEBI" id="CHEBI:29999"/>
        <dbReference type="ChEBI" id="CHEBI:30616"/>
        <dbReference type="ChEBI" id="CHEBI:83421"/>
        <dbReference type="ChEBI" id="CHEBI:456216"/>
        <dbReference type="EC" id="2.7.11.1"/>
    </reaction>
    <physiologicalReaction direction="left-to-right" evidence="19">
        <dbReference type="Rhea" id="RHEA:17990"/>
    </physiologicalReaction>
</comment>
<keyword evidence="14 21" id="KW-1133">Transmembrane helix</keyword>
<evidence type="ECO:0000256" key="16">
    <source>
        <dbReference type="ARBA" id="ARBA00023170"/>
    </source>
</evidence>
<accession>A0A0E0HWB4</accession>
<feature type="chain" id="PRO_5002362262" description="non-specific serine/threonine protein kinase" evidence="22">
    <location>
        <begin position="23"/>
        <end position="2009"/>
    </location>
</feature>
<evidence type="ECO:0000256" key="1">
    <source>
        <dbReference type="ARBA" id="ARBA00004251"/>
    </source>
</evidence>
<dbReference type="OMA" id="DNRQINV"/>
<dbReference type="PROSITE" id="PS50011">
    <property type="entry name" value="PROTEIN_KINASE_DOM"/>
    <property type="match status" value="3"/>
</dbReference>
<dbReference type="InterPro" id="IPR013320">
    <property type="entry name" value="ConA-like_dom_sf"/>
</dbReference>
<sequence length="2009" mass="224863">MEHLSFLLPLIALALNLAIAMSEDQFVYSGFSGRNLTLDGAATVTDDGVLELTNRTVHIKGHAFYPTPWQFRKTPNGTVQSFSINFVFGMIPVYSNEKCTDGMTFVISPTSDMSSAQDSQYLGLLNKTSDGKASNHIFAVELDSSQNTEFHDIDDNHVGIDINNLTSVQSQPAGFYSDNKTIFNNLSLCSYKLMQVWVDYDEETTQIKVAMAPIEVGKPLRPLLSEIHNLSLVLEEPSYIGFSASTGPINTLYCVLGLSLGINRPAPAIDISKLPKLPRVSPKPRSKLLEIILPIATAAFILIVGTTIFLLVRRRMRYAELHEDWEAEFGPHRFSYKDLFHATDGFKNRNLLGLGGFGKVYKGVLPTSKLHVAVKRVSHDSKQGMKEFIAEIVSIGRLRHRNLVQLLGYCRRKGELLLVYEYMPNGSLDKYLYYEDSKPTLDWAQRFQIIKGVASGLFYLHDRWEKIVIHRDVKASNVLLDGEMNGRLGDFGLAKLYDHGADPQTTHVVGTMGYLAPELARTGKATPLTDVYAFGIFILEVTCGQRPIDNYADDNSQMLIDCVVEHWHKGSLTNMLDKRLLGDYDADEVCLVLKLGLLCAHPFCKSRPSMRQVMQYLDGDKPLPELMPTNLSYSMLAVMQNEGFEQYTSLPSIASSSDITSSISTHAAMNHLSYLLQFFFLFISNLSALATGEDQFIYSGFNGANLTLDGVASVTPDGLLKLTNGTLRLQGHAFHPTPFSFKKKPNGTVNSFAVSYIFAIYCLRPVICGHGIAFVVSVSKNFSTAMASQYLGLINDHNNGDPTNHFFAIELDTNQNDEFNDVNNNHVGIDINSLTSLNSSSVGYYTDSNGNFNNITLTSYKMMQVWLEYNGDNRQINVTLAPIKMAKPVKPLLSTYYDLSTVLTDMAYVGFSSSTGSFVARHYVLGWSFGINKPAPAIDISKLPKLPYEGEKTHSKVLEITLPIATATFVLAMIALIILLIRRRLRYAEIREDWEVEFGPHRFSYKNLFCATEGFKNKNLLGIGGFGRVYKGLLPTSKLEIAVKRISHDSNQGMKEFVAEIVSIGHLQHRNLVQLHGYCRRKSELILVYDYMSNGSLDKHLYGQENNSTLTWAQRFQIIKDIASGLLYLHEEWEKVILHRDIKPSNILLDDNMNGRLGDFGLARLYDHGTDPQTTHVVGTIGYLAPELARTSKATPLTDVFAFGMFVLEVTCGRKPIDHTAQDNQLMLVDWVLHCWHQGFLNDAVDIKLQGVYNIDEACLALKLGLLCAHPFINKRPSMRHVTQILNREMELPELTPTHMSFNMLSLMQNQGFDPETMTNQFLISNSTLSDLSEVRQTSHTKFFFLFLLVSFGINCASFTNTSDDQLLYLGFTGANLITDDTTVVTSNGLLELTNGTINRKGHAFYPSPLHFRKSHNNKVHSFAVSFVFAIRSSYPRMSLHGLAFVVSPSINFSNALAIQYLGLLNSKNRGSKSNHILAIEFDTILNIEFEDIDDNHVGIDINDLHSIKSHSAGYYDDRNSSFQNMSLISGDAMQAWVDYNGKDKKISVTMAPIKMAKPKRPLILISYDLSTVLKEPSYIGFSASTGLVDSRHYILGWSFGMNKPAPMINVNKLPKLPRQGPNPQPKLLAITLPIASATFVILFCGVFITIVRRRLRYVELKEDWEIEFGPHRFSYKDLFHATHGFDNKNLLGAGGFGKVYKGVLPSSKLEVAVKRVSHESRQGMKEFVAEVVSIGRIRHRNIVQLLGYCRRKGELLLVYDYMPNGSLDAYLYNNELKPTLSWDQRFWIIKGIASGLFYLHDKWEKVVIHRDIKASNVLLDTEMNGRLGDFGLARLYDHGTDLQTTHVVGTMGYLAPELVCTGKASPLTDVFAFGAFLLEVTCGQRPVNHNSQDSPGVLVDWVLEHWQKGLLTNTVDARLQGDYNIDEACFVLKLGLLCSHPFTNMRPNMQQVMQYLDGDVPLPELTQMDMSFSIISMMQDEGFNPYTLSSYPPPGTSVGTISNISGGR</sequence>
<evidence type="ECO:0000256" key="17">
    <source>
        <dbReference type="ARBA" id="ARBA00023180"/>
    </source>
</evidence>
<comment type="subcellular location">
    <subcellularLocation>
        <location evidence="1">Cell membrane</location>
        <topology evidence="1">Single-pass type I membrane protein</topology>
    </subcellularLocation>
</comment>
<evidence type="ECO:0000256" key="6">
    <source>
        <dbReference type="ARBA" id="ARBA00022527"/>
    </source>
</evidence>
<keyword evidence="10" id="KW-0430">Lectin</keyword>
<keyword evidence="13 20" id="KW-0067">ATP-binding</keyword>
<evidence type="ECO:0000256" key="4">
    <source>
        <dbReference type="ARBA" id="ARBA00012513"/>
    </source>
</evidence>
<dbReference type="FunFam" id="2.60.120.200:FF:000051">
    <property type="entry name" value="L-type lectin-domain containing receptor kinase V.9"/>
    <property type="match status" value="3"/>
</dbReference>
<evidence type="ECO:0000256" key="9">
    <source>
        <dbReference type="ARBA" id="ARBA00022729"/>
    </source>
</evidence>
<dbReference type="eggNOG" id="ENOG502QSJ4">
    <property type="taxonomic scope" value="Eukaryota"/>
</dbReference>
<feature type="transmembrane region" description="Helical" evidence="21">
    <location>
        <begin position="960"/>
        <end position="981"/>
    </location>
</feature>
<dbReference type="SUPFAM" id="SSF49899">
    <property type="entry name" value="Concanavalin A-like lectins/glucanases"/>
    <property type="match status" value="3"/>
</dbReference>
<evidence type="ECO:0000256" key="7">
    <source>
        <dbReference type="ARBA" id="ARBA00022679"/>
    </source>
</evidence>
<keyword evidence="11 20" id="KW-0547">Nucleotide-binding</keyword>
<dbReference type="InterPro" id="IPR001220">
    <property type="entry name" value="Legume_lectin_dom"/>
</dbReference>
<dbReference type="FunFam" id="1.10.510.10:FF:000517">
    <property type="entry name" value="Putative receptor kinase Lecrk"/>
    <property type="match status" value="3"/>
</dbReference>
<keyword evidence="25" id="KW-1185">Reference proteome</keyword>
<evidence type="ECO:0000256" key="10">
    <source>
        <dbReference type="ARBA" id="ARBA00022734"/>
    </source>
</evidence>
<evidence type="ECO:0000256" key="13">
    <source>
        <dbReference type="ARBA" id="ARBA00022840"/>
    </source>
</evidence>
<dbReference type="GO" id="GO:1901001">
    <property type="term" value="P:negative regulation of response to salt stress"/>
    <property type="evidence" value="ECO:0007669"/>
    <property type="project" value="UniProtKB-ARBA"/>
</dbReference>
<dbReference type="GO" id="GO:0030246">
    <property type="term" value="F:carbohydrate binding"/>
    <property type="evidence" value="ECO:0007669"/>
    <property type="project" value="UniProtKB-KW"/>
</dbReference>
<dbReference type="STRING" id="4536.A0A0E0HWB4"/>
<dbReference type="PROSITE" id="PS00108">
    <property type="entry name" value="PROTEIN_KINASE_ST"/>
    <property type="match status" value="3"/>
</dbReference>
<dbReference type="HOGENOM" id="CLU_000288_62_0_1"/>
<evidence type="ECO:0000313" key="24">
    <source>
        <dbReference type="EnsemblPlants" id="ONIVA07G00800.1"/>
    </source>
</evidence>
<feature type="domain" description="Protein kinase" evidence="23">
    <location>
        <begin position="346"/>
        <end position="604"/>
    </location>
</feature>
<protein>
    <recommendedName>
        <fullName evidence="4">non-specific serine/threonine protein kinase</fullName>
        <ecNumber evidence="4">2.7.11.1</ecNumber>
    </recommendedName>
</protein>
<dbReference type="Pfam" id="PF00139">
    <property type="entry name" value="Lectin_legB"/>
    <property type="match status" value="3"/>
</dbReference>
<dbReference type="Gene3D" id="1.10.510.10">
    <property type="entry name" value="Transferase(Phosphotransferase) domain 1"/>
    <property type="match status" value="3"/>
</dbReference>
<feature type="transmembrane region" description="Helical" evidence="21">
    <location>
        <begin position="291"/>
        <end position="312"/>
    </location>
</feature>
<feature type="signal peptide" evidence="22">
    <location>
        <begin position="1"/>
        <end position="22"/>
    </location>
</feature>
<dbReference type="Gene3D" id="2.60.120.200">
    <property type="match status" value="3"/>
</dbReference>
<keyword evidence="7" id="KW-0808">Transferase</keyword>
<comment type="similarity">
    <text evidence="3">In the C-terminal section; belongs to the protein kinase superfamily. Ser/Thr protein kinase family.</text>
</comment>
<dbReference type="CDD" id="cd06899">
    <property type="entry name" value="lectin_legume_LecRK_Arcelin_ConA"/>
    <property type="match status" value="3"/>
</dbReference>
<dbReference type="GO" id="GO:0005524">
    <property type="term" value="F:ATP binding"/>
    <property type="evidence" value="ECO:0007669"/>
    <property type="project" value="UniProtKB-UniRule"/>
</dbReference>
<dbReference type="InterPro" id="IPR011009">
    <property type="entry name" value="Kinase-like_dom_sf"/>
</dbReference>
<evidence type="ECO:0000256" key="20">
    <source>
        <dbReference type="PROSITE-ProRule" id="PRU10141"/>
    </source>
</evidence>
<keyword evidence="17" id="KW-0325">Glycoprotein</keyword>
<reference evidence="24" key="2">
    <citation type="submission" date="2018-04" db="EMBL/GenBank/DDBJ databases">
        <title>OnivRS2 (Oryza nivara Reference Sequence Version 2).</title>
        <authorList>
            <person name="Zhang J."/>
            <person name="Kudrna D."/>
            <person name="Lee S."/>
            <person name="Talag J."/>
            <person name="Rajasekar S."/>
            <person name="Welchert J."/>
            <person name="Hsing Y.-I."/>
            <person name="Wing R.A."/>
        </authorList>
    </citation>
    <scope>NUCLEOTIDE SEQUENCE [LARGE SCALE GENOMIC DNA]</scope>
    <source>
        <strain evidence="24">SL10</strain>
    </source>
</reference>
<evidence type="ECO:0000256" key="18">
    <source>
        <dbReference type="ARBA" id="ARBA00048659"/>
    </source>
</evidence>
<dbReference type="GO" id="GO:0004674">
    <property type="term" value="F:protein serine/threonine kinase activity"/>
    <property type="evidence" value="ECO:0007669"/>
    <property type="project" value="UniProtKB-KW"/>
</dbReference>
<dbReference type="InterPro" id="IPR008271">
    <property type="entry name" value="Ser/Thr_kinase_AS"/>
</dbReference>
<dbReference type="InterPro" id="IPR050528">
    <property type="entry name" value="L-type_Lectin-RKs"/>
</dbReference>
<name>A0A0E0HWB4_ORYNI</name>
<dbReference type="GO" id="GO:0005886">
    <property type="term" value="C:plasma membrane"/>
    <property type="evidence" value="ECO:0007669"/>
    <property type="project" value="UniProtKB-SubCell"/>
</dbReference>
<dbReference type="Gene3D" id="3.30.200.20">
    <property type="entry name" value="Phosphorylase Kinase, domain 1"/>
    <property type="match status" value="3"/>
</dbReference>
<feature type="transmembrane region" description="Helical" evidence="21">
    <location>
        <begin position="1343"/>
        <end position="1360"/>
    </location>
</feature>
<evidence type="ECO:0000256" key="14">
    <source>
        <dbReference type="ARBA" id="ARBA00022989"/>
    </source>
</evidence>
<feature type="binding site" evidence="20">
    <location>
        <position position="1044"/>
    </location>
    <ligand>
        <name>ATP</name>
        <dbReference type="ChEBI" id="CHEBI:30616"/>
    </ligand>
</feature>
<evidence type="ECO:0000256" key="19">
    <source>
        <dbReference type="ARBA" id="ARBA00048977"/>
    </source>
</evidence>
<evidence type="ECO:0000256" key="22">
    <source>
        <dbReference type="SAM" id="SignalP"/>
    </source>
</evidence>
<dbReference type="PROSITE" id="PS00107">
    <property type="entry name" value="PROTEIN_KINASE_ATP"/>
    <property type="match status" value="3"/>
</dbReference>
<keyword evidence="8 21" id="KW-0812">Transmembrane</keyword>
<proteinExistence type="inferred from homology"/>
<organism evidence="24">
    <name type="scientific">Oryza nivara</name>
    <name type="common">Indian wild rice</name>
    <name type="synonym">Oryza sativa f. spontanea</name>
    <dbReference type="NCBI Taxonomy" id="4536"/>
    <lineage>
        <taxon>Eukaryota</taxon>
        <taxon>Viridiplantae</taxon>
        <taxon>Streptophyta</taxon>
        <taxon>Embryophyta</taxon>
        <taxon>Tracheophyta</taxon>
        <taxon>Spermatophyta</taxon>
        <taxon>Magnoliopsida</taxon>
        <taxon>Liliopsida</taxon>
        <taxon>Poales</taxon>
        <taxon>Poaceae</taxon>
        <taxon>BOP clade</taxon>
        <taxon>Oryzoideae</taxon>
        <taxon>Oryzeae</taxon>
        <taxon>Oryzinae</taxon>
        <taxon>Oryza</taxon>
    </lineage>
</organism>
<keyword evidence="16" id="KW-0675">Receptor</keyword>
<dbReference type="Gramene" id="ONIVA07G00800.1">
    <property type="protein sequence ID" value="ONIVA07G00800.1"/>
    <property type="gene ID" value="ONIVA07G00800"/>
</dbReference>
<dbReference type="SMART" id="SM00220">
    <property type="entry name" value="S_TKc"/>
    <property type="match status" value="3"/>
</dbReference>
<keyword evidence="6" id="KW-0723">Serine/threonine-protein kinase</keyword>
<dbReference type="SUPFAM" id="SSF56112">
    <property type="entry name" value="Protein kinase-like (PK-like)"/>
    <property type="match status" value="3"/>
</dbReference>
<evidence type="ECO:0000256" key="5">
    <source>
        <dbReference type="ARBA" id="ARBA00022475"/>
    </source>
</evidence>
<keyword evidence="9 22" id="KW-0732">Signal</keyword>
<feature type="transmembrane region" description="Helical" evidence="21">
    <location>
        <begin position="1628"/>
        <end position="1652"/>
    </location>
</feature>
<dbReference type="CDD" id="cd14066">
    <property type="entry name" value="STKc_IRAK"/>
    <property type="match status" value="3"/>
</dbReference>
<evidence type="ECO:0000313" key="25">
    <source>
        <dbReference type="Proteomes" id="UP000006591"/>
    </source>
</evidence>
<keyword evidence="12" id="KW-0418">Kinase</keyword>
<evidence type="ECO:0000256" key="15">
    <source>
        <dbReference type="ARBA" id="ARBA00023136"/>
    </source>
</evidence>
<evidence type="ECO:0000256" key="8">
    <source>
        <dbReference type="ARBA" id="ARBA00022692"/>
    </source>
</evidence>
<dbReference type="Proteomes" id="UP000006591">
    <property type="component" value="Chromosome 7"/>
</dbReference>
<keyword evidence="15 21" id="KW-0472">Membrane</keyword>
<dbReference type="PANTHER" id="PTHR27007">
    <property type="match status" value="1"/>
</dbReference>
<reference evidence="24" key="1">
    <citation type="submission" date="2015-04" db="UniProtKB">
        <authorList>
            <consortium name="EnsemblPlants"/>
        </authorList>
    </citation>
    <scope>IDENTIFICATION</scope>
    <source>
        <strain evidence="24">SL10</strain>
    </source>
</reference>
<evidence type="ECO:0000256" key="21">
    <source>
        <dbReference type="SAM" id="Phobius"/>
    </source>
</evidence>
<evidence type="ECO:0000256" key="12">
    <source>
        <dbReference type="ARBA" id="ARBA00022777"/>
    </source>
</evidence>
<evidence type="ECO:0000256" key="3">
    <source>
        <dbReference type="ARBA" id="ARBA00010217"/>
    </source>
</evidence>
<keyword evidence="5" id="KW-1003">Cell membrane</keyword>
<comment type="similarity">
    <text evidence="2">In the N-terminal section; belongs to the leguminous lectin family.</text>
</comment>
<evidence type="ECO:0000256" key="2">
    <source>
        <dbReference type="ARBA" id="ARBA00008536"/>
    </source>
</evidence>
<feature type="binding site" evidence="20">
    <location>
        <position position="1715"/>
    </location>
    <ligand>
        <name>ATP</name>
        <dbReference type="ChEBI" id="CHEBI:30616"/>
    </ligand>
</feature>
<dbReference type="FunFam" id="3.30.200.20:FF:000112">
    <property type="entry name" value="Lectin-domain containing receptor kinase A4.3"/>
    <property type="match status" value="1"/>
</dbReference>
<feature type="domain" description="Protein kinase" evidence="23">
    <location>
        <begin position="1015"/>
        <end position="1273"/>
    </location>
</feature>
<evidence type="ECO:0000256" key="11">
    <source>
        <dbReference type="ARBA" id="ARBA00022741"/>
    </source>
</evidence>
<feature type="domain" description="Protein kinase" evidence="23">
    <location>
        <begin position="1686"/>
        <end position="1944"/>
    </location>
</feature>
<evidence type="ECO:0000259" key="23">
    <source>
        <dbReference type="PROSITE" id="PS50011"/>
    </source>
</evidence>
<dbReference type="FunFam" id="3.30.200.20:FF:000811">
    <property type="entry name" value="L-type lectin-domain containing receptor kinase V.9"/>
    <property type="match status" value="2"/>
</dbReference>
<dbReference type="InterPro" id="IPR017441">
    <property type="entry name" value="Protein_kinase_ATP_BS"/>
</dbReference>
<comment type="catalytic activity">
    <reaction evidence="18">
        <text>L-threonyl-[protein] + ATP = O-phospho-L-threonyl-[protein] + ADP + H(+)</text>
        <dbReference type="Rhea" id="RHEA:46608"/>
        <dbReference type="Rhea" id="RHEA-COMP:11060"/>
        <dbReference type="Rhea" id="RHEA-COMP:11605"/>
        <dbReference type="ChEBI" id="CHEBI:15378"/>
        <dbReference type="ChEBI" id="CHEBI:30013"/>
        <dbReference type="ChEBI" id="CHEBI:30616"/>
        <dbReference type="ChEBI" id="CHEBI:61977"/>
        <dbReference type="ChEBI" id="CHEBI:456216"/>
        <dbReference type="EC" id="2.7.11.1"/>
    </reaction>
    <physiologicalReaction direction="left-to-right" evidence="18">
        <dbReference type="Rhea" id="RHEA:46609"/>
    </physiologicalReaction>
</comment>
<dbReference type="InterPro" id="IPR000719">
    <property type="entry name" value="Prot_kinase_dom"/>
</dbReference>